<dbReference type="EMBL" id="JACSQK010000001">
    <property type="protein sequence ID" value="MBD7959056.1"/>
    <property type="molecule type" value="Genomic_DNA"/>
</dbReference>
<name>A0ABR8S6H8_9BURK</name>
<gene>
    <name evidence="2" type="ORF">H9646_01035</name>
</gene>
<comment type="caution">
    <text evidence="2">The sequence shown here is derived from an EMBL/GenBank/DDBJ whole genome shotgun (WGS) entry which is preliminary data.</text>
</comment>
<feature type="compositionally biased region" description="Polar residues" evidence="1">
    <location>
        <begin position="134"/>
        <end position="144"/>
    </location>
</feature>
<reference evidence="2 3" key="1">
    <citation type="submission" date="2020-08" db="EMBL/GenBank/DDBJ databases">
        <title>A Genomic Blueprint of the Chicken Gut Microbiome.</title>
        <authorList>
            <person name="Gilroy R."/>
            <person name="Ravi A."/>
            <person name="Getino M."/>
            <person name="Pursley I."/>
            <person name="Horton D.L."/>
            <person name="Alikhan N.-F."/>
            <person name="Baker D."/>
            <person name="Gharbi K."/>
            <person name="Hall N."/>
            <person name="Watson M."/>
            <person name="Adriaenssens E.M."/>
            <person name="Foster-Nyarko E."/>
            <person name="Jarju S."/>
            <person name="Secka A."/>
            <person name="Antonio M."/>
            <person name="Oren A."/>
            <person name="Chaudhuri R."/>
            <person name="La Ragione R.M."/>
            <person name="Hildebrand F."/>
            <person name="Pallen M.J."/>
        </authorList>
    </citation>
    <scope>NUCLEOTIDE SEQUENCE [LARGE SCALE GENOMIC DNA]</scope>
    <source>
        <strain evidence="2 3">Sa2CVA6</strain>
    </source>
</reference>
<evidence type="ECO:0000256" key="1">
    <source>
        <dbReference type="SAM" id="MobiDB-lite"/>
    </source>
</evidence>
<evidence type="ECO:0000313" key="3">
    <source>
        <dbReference type="Proteomes" id="UP000634919"/>
    </source>
</evidence>
<dbReference type="RefSeq" id="WP_191721474.1">
    <property type="nucleotide sequence ID" value="NZ_JACSQK010000001.1"/>
</dbReference>
<sequence>MADVGGNLNLESLQDTSTFSGKQQNIGGSVTVGAGFSGSVSYSKSKAKGDFASVNEQTGIQAGDGGFQVNVKGNTDLKGAVIASNQTAIDNNRNSLTTGTLTHSDIENHSDYKASGVNLSGGYSQSMGGGKSAGSPNTVGQGTTWSAQQFGTGVQGAAAGISSDSGNERSTTHSGISAGAVTITDEAGQQQKTGQSASEAAASIQSNVLTGDGSNGLQKNWDGQKLLQEQAANAQIMATFGQQASKAVGDYAEAQMKIAQQLRSQGKDAEADAINALWGDNGSLRLAAHTVVGGLTGGIGGAAGAAAGTLTAPAVAQALREAGITGALADVLTAAASTAAGAVTGGVSGAAAAGNEVTNNYLTHNQAREKERKLASAETEDDKKKIIQEYAQLDEQQRKEAGMCLVNDQCQSVFDKESLKSVLAELNSACLQPRYCTADEKASIQELNQFYAMRDSVNPYTTVEELLLGNKVISSAFKGVVALYGKLIERTATDNIVNTAKILSEYGNSSSKMIHIFDDFSHNLGPLVTKYGSNEAAFSAVHTAAQKMAGQPGVVTAWIDVSGNPVWVRGMTVNGSFRIGSFSGNTMNSKYPLPRK</sequence>
<keyword evidence="3" id="KW-1185">Reference proteome</keyword>
<accession>A0ABR8S6H8</accession>
<feature type="region of interest" description="Disordered" evidence="1">
    <location>
        <begin position="123"/>
        <end position="144"/>
    </location>
</feature>
<protein>
    <submittedName>
        <fullName evidence="2">Hemagglutinin repeat-containing protein</fullName>
    </submittedName>
</protein>
<evidence type="ECO:0000313" key="2">
    <source>
        <dbReference type="EMBL" id="MBD7959056.1"/>
    </source>
</evidence>
<proteinExistence type="predicted"/>
<organism evidence="2 3">
    <name type="scientific">Comamonas avium</name>
    <dbReference type="NCBI Taxonomy" id="2762231"/>
    <lineage>
        <taxon>Bacteria</taxon>
        <taxon>Pseudomonadati</taxon>
        <taxon>Pseudomonadota</taxon>
        <taxon>Betaproteobacteria</taxon>
        <taxon>Burkholderiales</taxon>
        <taxon>Comamonadaceae</taxon>
        <taxon>Comamonas</taxon>
    </lineage>
</organism>
<dbReference type="Proteomes" id="UP000634919">
    <property type="component" value="Unassembled WGS sequence"/>
</dbReference>